<evidence type="ECO:0000313" key="1">
    <source>
        <dbReference type="EnsemblMetazoa" id="Aqu2.1.03233_001"/>
    </source>
</evidence>
<dbReference type="Gene3D" id="1.10.533.10">
    <property type="entry name" value="Death Domain, Fas"/>
    <property type="match status" value="1"/>
</dbReference>
<accession>A0A1X7SM92</accession>
<reference evidence="1" key="1">
    <citation type="submission" date="2017-05" db="UniProtKB">
        <authorList>
            <consortium name="EnsemblMetazoa"/>
        </authorList>
    </citation>
    <scope>IDENTIFICATION</scope>
</reference>
<evidence type="ECO:0008006" key="2">
    <source>
        <dbReference type="Google" id="ProtNLM"/>
    </source>
</evidence>
<organism evidence="1">
    <name type="scientific">Amphimedon queenslandica</name>
    <name type="common">Sponge</name>
    <dbReference type="NCBI Taxonomy" id="400682"/>
    <lineage>
        <taxon>Eukaryota</taxon>
        <taxon>Metazoa</taxon>
        <taxon>Porifera</taxon>
        <taxon>Demospongiae</taxon>
        <taxon>Heteroscleromorpha</taxon>
        <taxon>Haplosclerida</taxon>
        <taxon>Niphatidae</taxon>
        <taxon>Amphimedon</taxon>
    </lineage>
</organism>
<name>A0A1X7SM92_AMPQE</name>
<dbReference type="InterPro" id="IPR011029">
    <property type="entry name" value="DEATH-like_dom_sf"/>
</dbReference>
<sequence length="221" mass="25259">MKLNAMGLISQSLNDDMIDENKSPSVKAAKLVSELQKTLNAHPNPKAYLNKVCTALKGIGEKQITDAVNKMGIIDFTCRYDKLSPVLESEHDHHYKGVYCKLCDDYHLKPEDIQQKTTNLHQIWLILSTWLQQRFKTKFYEFGTALHLDDSFLKSLYDTYHNPMDRFIAVFNRWEDNDPDTYTWATVIKVLQSDAIGAHAVAQDVMKHLTTNAEAAEHASN</sequence>
<dbReference type="InParanoid" id="A0A1X7SM92"/>
<protein>
    <recommendedName>
        <fullName evidence="2">Death domain-containing protein</fullName>
    </recommendedName>
</protein>
<dbReference type="AlphaFoldDB" id="A0A1X7SM92"/>
<proteinExistence type="predicted"/>
<dbReference type="EnsemblMetazoa" id="Aqu2.1.03233_001">
    <property type="protein sequence ID" value="Aqu2.1.03233_001"/>
    <property type="gene ID" value="Aqu2.1.03233"/>
</dbReference>